<dbReference type="InterPro" id="IPR002110">
    <property type="entry name" value="Ankyrin_rpt"/>
</dbReference>
<evidence type="ECO:0000256" key="1">
    <source>
        <dbReference type="ARBA" id="ARBA00022737"/>
    </source>
</evidence>
<keyword evidence="5" id="KW-1185">Reference proteome</keyword>
<dbReference type="Pfam" id="PF12796">
    <property type="entry name" value="Ank_2"/>
    <property type="match status" value="1"/>
</dbReference>
<dbReference type="Proteomes" id="UP001220256">
    <property type="component" value="Unassembled WGS sequence"/>
</dbReference>
<reference evidence="4 5" key="1">
    <citation type="journal article" date="2023" name="IMA Fungus">
        <title>Comparative genomic study of the Penicillium genus elucidates a diverse pangenome and 15 lateral gene transfer events.</title>
        <authorList>
            <person name="Petersen C."/>
            <person name="Sorensen T."/>
            <person name="Nielsen M.R."/>
            <person name="Sondergaard T.E."/>
            <person name="Sorensen J.L."/>
            <person name="Fitzpatrick D.A."/>
            <person name="Frisvad J.C."/>
            <person name="Nielsen K.L."/>
        </authorList>
    </citation>
    <scope>NUCLEOTIDE SEQUENCE [LARGE SCALE GENOMIC DNA]</scope>
    <source>
        <strain evidence="4 5">IBT 3361</strain>
    </source>
</reference>
<dbReference type="InterPro" id="IPR036770">
    <property type="entry name" value="Ankyrin_rpt-contain_sf"/>
</dbReference>
<evidence type="ECO:0000256" key="2">
    <source>
        <dbReference type="ARBA" id="ARBA00023043"/>
    </source>
</evidence>
<dbReference type="PROSITE" id="PS50088">
    <property type="entry name" value="ANK_REPEAT"/>
    <property type="match status" value="1"/>
</dbReference>
<proteinExistence type="predicted"/>
<keyword evidence="2 3" id="KW-0040">ANK repeat</keyword>
<feature type="repeat" description="ANK" evidence="3">
    <location>
        <begin position="85"/>
        <end position="117"/>
    </location>
</feature>
<dbReference type="SMART" id="SM00248">
    <property type="entry name" value="ANK"/>
    <property type="match status" value="12"/>
</dbReference>
<dbReference type="PANTHER" id="PTHR24198:SF165">
    <property type="entry name" value="ANKYRIN REPEAT-CONTAINING PROTEIN-RELATED"/>
    <property type="match status" value="1"/>
</dbReference>
<dbReference type="SUPFAM" id="SSF48403">
    <property type="entry name" value="Ankyrin repeat"/>
    <property type="match status" value="3"/>
</dbReference>
<dbReference type="EMBL" id="JAPVEB010000001">
    <property type="protein sequence ID" value="KAJ5282489.1"/>
    <property type="molecule type" value="Genomic_DNA"/>
</dbReference>
<evidence type="ECO:0000313" key="4">
    <source>
        <dbReference type="EMBL" id="KAJ5282489.1"/>
    </source>
</evidence>
<evidence type="ECO:0000313" key="5">
    <source>
        <dbReference type="Proteomes" id="UP001220256"/>
    </source>
</evidence>
<protein>
    <recommendedName>
        <fullName evidence="6">Ankyrin repeat protein</fullName>
    </recommendedName>
</protein>
<comment type="caution">
    <text evidence="4">The sequence shown here is derived from an EMBL/GenBank/DDBJ whole genome shotgun (WGS) entry which is preliminary data.</text>
</comment>
<organism evidence="4 5">
    <name type="scientific">Penicillium chrysogenum</name>
    <name type="common">Penicillium notatum</name>
    <dbReference type="NCBI Taxonomy" id="5076"/>
    <lineage>
        <taxon>Eukaryota</taxon>
        <taxon>Fungi</taxon>
        <taxon>Dikarya</taxon>
        <taxon>Ascomycota</taxon>
        <taxon>Pezizomycotina</taxon>
        <taxon>Eurotiomycetes</taxon>
        <taxon>Eurotiomycetidae</taxon>
        <taxon>Eurotiales</taxon>
        <taxon>Aspergillaceae</taxon>
        <taxon>Penicillium</taxon>
        <taxon>Penicillium chrysogenum species complex</taxon>
    </lineage>
</organism>
<evidence type="ECO:0000256" key="3">
    <source>
        <dbReference type="PROSITE-ProRule" id="PRU00023"/>
    </source>
</evidence>
<dbReference type="PANTHER" id="PTHR24198">
    <property type="entry name" value="ANKYRIN REPEAT AND PROTEIN KINASE DOMAIN-CONTAINING PROTEIN"/>
    <property type="match status" value="1"/>
</dbReference>
<evidence type="ECO:0008006" key="6">
    <source>
        <dbReference type="Google" id="ProtNLM"/>
    </source>
</evidence>
<sequence>MSLLQLPFELLLEVTSYLEFVSDLGSLYQCHPLLFGLLKERVDELLKTEQSLQPLAWAAANGKKVCVRKLLDAGALFGDSGWIRQRNDPMTIAAKNGHVDIVRMFLDRGRDPTLAINDGGLISFPPSNLDNLVIFGNPLSVAVLEGHASVVSLLIERGFIKRCMEPWEKRKWCDLSLCLAVRQRHIPIIKLLLAGGCDPNIMCGRNHPLHYVAPAPATSTTMEIVRLLVDAGADPTYTSWSQSPFDLALETGNEPFVNYVFERYVFDTELILDMVGKIDGRHKRLASLLLKKIDLDHTINFGPDARSKILCFAVAGGLEDLLERLLSTRTSVLSNWNCDHGHRNIMALAVASGNIRMIELLLYHGESLYHAVTYPAILVESDIYGGWDPNDCPSSMILALDRGHDDVVKYIINKGFDVVFASQHGKDLFNRALYLGKVEILQMLFETSGPSIEDISFSDDGLSIQLAVLGGEAVFRLLLQRGVQLQPDRIGHSRAFTYAAMLANAPILKMFLDAGFNADAQAKLGSRFELDEEDRGCTLLCLAAQAKDRDAAQAAVNLLLERGARLDQPVSFHNYTPLLFTVSGVARNIVRDTEYSIEKIAKSDTGEEQYELLCRFNVTDRDVLGTKLLLEKGADPLFCNGSSGSALAVASWKNDIGTVKMLLKYVGQDVPISTIRSHILAAMAPSGANHNITGWKAMPSLAIQRTLWNYYWRKAYPASE</sequence>
<dbReference type="Gene3D" id="1.25.40.20">
    <property type="entry name" value="Ankyrin repeat-containing domain"/>
    <property type="match status" value="4"/>
</dbReference>
<keyword evidence="1" id="KW-0677">Repeat</keyword>
<name>A0ABQ8WU35_PENCH</name>
<gene>
    <name evidence="4" type="ORF">N7505_000469</name>
</gene>
<accession>A0ABQ8WU35</accession>